<keyword evidence="5" id="KW-0418">Kinase</keyword>
<dbReference type="GO" id="GO:0000155">
    <property type="term" value="F:phosphorelay sensor kinase activity"/>
    <property type="evidence" value="ECO:0007669"/>
    <property type="project" value="InterPro"/>
</dbReference>
<evidence type="ECO:0000256" key="3">
    <source>
        <dbReference type="ARBA" id="ARBA00022553"/>
    </source>
</evidence>
<evidence type="ECO:0000256" key="6">
    <source>
        <dbReference type="ARBA" id="ARBA00023012"/>
    </source>
</evidence>
<keyword evidence="9" id="KW-0547">Nucleotide-binding</keyword>
<comment type="catalytic activity">
    <reaction evidence="1">
        <text>ATP + protein L-histidine = ADP + protein N-phospho-L-histidine.</text>
        <dbReference type="EC" id="2.7.13.3"/>
    </reaction>
</comment>
<dbReference type="EC" id="2.7.13.3" evidence="2"/>
<dbReference type="InterPro" id="IPR036097">
    <property type="entry name" value="HisK_dim/P_sf"/>
</dbReference>
<accession>A0AAT9GDI8</accession>
<evidence type="ECO:0000313" key="9">
    <source>
        <dbReference type="EMBL" id="BFD47837.1"/>
    </source>
</evidence>
<evidence type="ECO:0000259" key="8">
    <source>
        <dbReference type="PROSITE" id="PS50109"/>
    </source>
</evidence>
<proteinExistence type="predicted"/>
<dbReference type="PROSITE" id="PS50109">
    <property type="entry name" value="HIS_KIN"/>
    <property type="match status" value="1"/>
</dbReference>
<feature type="domain" description="Histidine kinase" evidence="8">
    <location>
        <begin position="248"/>
        <end position="468"/>
    </location>
</feature>
<keyword evidence="7" id="KW-0472">Membrane</keyword>
<name>A0AAT9GDI8_9RICK</name>
<sequence length="477" mass="55009">MYKLGKLMFSALKKNKYTKVIVLLSSIFMILFSVIYCNHLLRSNFLSSYRDSSVNLKSVLENGIIKKYHYLLIEKHHIKYKNFDYINQLVKLRAELLQSVSKVKDFSLILYDQNGRIIFSNFNTQDYDYDYEQLLTNDEIDKLLSNQEIFYTTGNTLTSIFPIFHENSVKPSFFLKILRNYNNSYVIAYGLFLTFLGLLLIILILIMFYLHFSNTQMLAKQHKTNIELQQIKETLEQKNANKLKFFASVTHELRTPLNAIIGFAELIKNKTLGSMDNSQYKEYADDIYNAGTHLLTLINDVLDFSKAESSSLTVEKVKFNLNKIMDSCVNMLLPKLKEAGINLKKEMTNKQLLVIADPKRMKQVIINLLSNSIKFTPKDGLIRMVIKENIEKNLLTIEFHDNGIGIMQQDIYKVMSVFGQADSGYRNEGTGIGLPLSKKLVELMGGTFDIKSEAKLGTTITLNFFYEEQTCEDSIDF</sequence>
<dbReference type="InterPro" id="IPR036890">
    <property type="entry name" value="HATPase_C_sf"/>
</dbReference>
<dbReference type="SMART" id="SM00388">
    <property type="entry name" value="HisKA"/>
    <property type="match status" value="1"/>
</dbReference>
<dbReference type="InterPro" id="IPR050736">
    <property type="entry name" value="Sensor_HK_Regulatory"/>
</dbReference>
<dbReference type="PRINTS" id="PR00344">
    <property type="entry name" value="BCTRLSENSOR"/>
</dbReference>
<dbReference type="CDD" id="cd00082">
    <property type="entry name" value="HisKA"/>
    <property type="match status" value="1"/>
</dbReference>
<feature type="transmembrane region" description="Helical" evidence="7">
    <location>
        <begin position="186"/>
        <end position="210"/>
    </location>
</feature>
<evidence type="ECO:0000256" key="4">
    <source>
        <dbReference type="ARBA" id="ARBA00022679"/>
    </source>
</evidence>
<dbReference type="InterPro" id="IPR004358">
    <property type="entry name" value="Sig_transdc_His_kin-like_C"/>
</dbReference>
<dbReference type="SMART" id="SM00387">
    <property type="entry name" value="HATPase_c"/>
    <property type="match status" value="1"/>
</dbReference>
<dbReference type="SUPFAM" id="SSF47384">
    <property type="entry name" value="Homodimeric domain of signal transducing histidine kinase"/>
    <property type="match status" value="1"/>
</dbReference>
<keyword evidence="9" id="KW-0067">ATP-binding</keyword>
<keyword evidence="3" id="KW-0597">Phosphoprotein</keyword>
<dbReference type="Pfam" id="PF00512">
    <property type="entry name" value="HisKA"/>
    <property type="match status" value="1"/>
</dbReference>
<organism evidence="9">
    <name type="scientific">Wolbachia endosymbiont of Sergentomyia squamirostris</name>
    <dbReference type="NCBI Taxonomy" id="3113640"/>
    <lineage>
        <taxon>Bacteria</taxon>
        <taxon>Pseudomonadati</taxon>
        <taxon>Pseudomonadota</taxon>
        <taxon>Alphaproteobacteria</taxon>
        <taxon>Rickettsiales</taxon>
        <taxon>Anaplasmataceae</taxon>
        <taxon>Wolbachieae</taxon>
        <taxon>Wolbachia</taxon>
    </lineage>
</organism>
<dbReference type="GO" id="GO:0005524">
    <property type="term" value="F:ATP binding"/>
    <property type="evidence" value="ECO:0007669"/>
    <property type="project" value="UniProtKB-KW"/>
</dbReference>
<keyword evidence="6" id="KW-0902">Two-component regulatory system</keyword>
<dbReference type="AlphaFoldDB" id="A0AAT9GDI8"/>
<dbReference type="SUPFAM" id="SSF55874">
    <property type="entry name" value="ATPase domain of HSP90 chaperone/DNA topoisomerase II/histidine kinase"/>
    <property type="match status" value="1"/>
</dbReference>
<keyword evidence="7" id="KW-1133">Transmembrane helix</keyword>
<dbReference type="Pfam" id="PF02518">
    <property type="entry name" value="HATPase_c"/>
    <property type="match status" value="1"/>
</dbReference>
<dbReference type="PANTHER" id="PTHR43711:SF26">
    <property type="entry name" value="SENSOR HISTIDINE KINASE RCSC"/>
    <property type="match status" value="1"/>
</dbReference>
<evidence type="ECO:0000256" key="5">
    <source>
        <dbReference type="ARBA" id="ARBA00022777"/>
    </source>
</evidence>
<evidence type="ECO:0000256" key="7">
    <source>
        <dbReference type="SAM" id="Phobius"/>
    </source>
</evidence>
<dbReference type="PANTHER" id="PTHR43711">
    <property type="entry name" value="TWO-COMPONENT HISTIDINE KINASE"/>
    <property type="match status" value="1"/>
</dbReference>
<reference evidence="9" key="1">
    <citation type="submission" date="2024-01" db="EMBL/GenBank/DDBJ databases">
        <title>Sequencing the genomes of a sandfly, Sergentomyia squamirostris, and its two endosymbionts.</title>
        <authorList>
            <person name="Itokawa K."/>
            <person name="Sanjoba C."/>
        </authorList>
    </citation>
    <scope>NUCLEOTIDE SEQUENCE</scope>
    <source>
        <strain evidence="9">WSSQ</strain>
    </source>
</reference>
<dbReference type="InterPro" id="IPR003594">
    <property type="entry name" value="HATPase_dom"/>
</dbReference>
<feature type="transmembrane region" description="Helical" evidence="7">
    <location>
        <begin position="20"/>
        <end position="41"/>
    </location>
</feature>
<gene>
    <name evidence="9" type="ORF">DMENIID0003_09110</name>
</gene>
<dbReference type="InterPro" id="IPR003661">
    <property type="entry name" value="HisK_dim/P_dom"/>
</dbReference>
<dbReference type="Gene3D" id="1.10.287.130">
    <property type="match status" value="1"/>
</dbReference>
<dbReference type="Gene3D" id="3.30.565.10">
    <property type="entry name" value="Histidine kinase-like ATPase, C-terminal domain"/>
    <property type="match status" value="1"/>
</dbReference>
<keyword evidence="7" id="KW-0812">Transmembrane</keyword>
<dbReference type="InterPro" id="IPR005467">
    <property type="entry name" value="His_kinase_dom"/>
</dbReference>
<evidence type="ECO:0000256" key="2">
    <source>
        <dbReference type="ARBA" id="ARBA00012438"/>
    </source>
</evidence>
<keyword evidence="4" id="KW-0808">Transferase</keyword>
<evidence type="ECO:0000256" key="1">
    <source>
        <dbReference type="ARBA" id="ARBA00000085"/>
    </source>
</evidence>
<protein>
    <recommendedName>
        <fullName evidence="2">histidine kinase</fullName>
        <ecNumber evidence="2">2.7.13.3</ecNumber>
    </recommendedName>
</protein>
<dbReference type="EMBL" id="AP029172">
    <property type="protein sequence ID" value="BFD47837.1"/>
    <property type="molecule type" value="Genomic_DNA"/>
</dbReference>